<keyword evidence="9" id="KW-1185">Reference proteome</keyword>
<dbReference type="GO" id="GO:0016020">
    <property type="term" value="C:membrane"/>
    <property type="evidence" value="ECO:0007669"/>
    <property type="project" value="UniProtKB-SubCell"/>
</dbReference>
<gene>
    <name evidence="8" type="ORF">CVIRNUC_001168</name>
</gene>
<evidence type="ECO:0000313" key="9">
    <source>
        <dbReference type="Proteomes" id="UP001314263"/>
    </source>
</evidence>
<accession>A0AAV1HTV0</accession>
<feature type="transmembrane region" description="Helical" evidence="7">
    <location>
        <begin position="81"/>
        <end position="101"/>
    </location>
</feature>
<feature type="transmembrane region" description="Helical" evidence="7">
    <location>
        <begin position="225"/>
        <end position="251"/>
    </location>
</feature>
<name>A0AAV1HTV0_9CHLO</name>
<comment type="caution">
    <text evidence="7">Lacks conserved residue(s) required for the propagation of feature annotation.</text>
</comment>
<proteinExistence type="inferred from homology"/>
<feature type="transmembrane region" description="Helical" evidence="7">
    <location>
        <begin position="20"/>
        <end position="43"/>
    </location>
</feature>
<keyword evidence="7" id="KW-0406">Ion transport</keyword>
<dbReference type="InterPro" id="IPR036259">
    <property type="entry name" value="MFS_trans_sf"/>
</dbReference>
<dbReference type="EMBL" id="CAUYUE010000002">
    <property type="protein sequence ID" value="CAK0739466.1"/>
    <property type="molecule type" value="Genomic_DNA"/>
</dbReference>
<dbReference type="PANTHER" id="PTHR11660">
    <property type="entry name" value="SOLUTE CARRIER FAMILY 40 MEMBER"/>
    <property type="match status" value="1"/>
</dbReference>
<dbReference type="Proteomes" id="UP001314263">
    <property type="component" value="Unassembled WGS sequence"/>
</dbReference>
<dbReference type="SUPFAM" id="SSF103473">
    <property type="entry name" value="MFS general substrate transporter"/>
    <property type="match status" value="1"/>
</dbReference>
<feature type="transmembrane region" description="Helical" evidence="7">
    <location>
        <begin position="353"/>
        <end position="377"/>
    </location>
</feature>
<feature type="transmembrane region" description="Helical" evidence="7">
    <location>
        <begin position="263"/>
        <end position="282"/>
    </location>
</feature>
<feature type="transmembrane region" description="Helical" evidence="7">
    <location>
        <begin position="138"/>
        <end position="165"/>
    </location>
</feature>
<dbReference type="PANTHER" id="PTHR11660:SF57">
    <property type="entry name" value="SOLUTE CARRIER FAMILY 40 MEMBER"/>
    <property type="match status" value="1"/>
</dbReference>
<keyword evidence="6 7" id="KW-0472">Membrane</keyword>
<keyword evidence="5 7" id="KW-1133">Transmembrane helix</keyword>
<evidence type="ECO:0000256" key="2">
    <source>
        <dbReference type="ARBA" id="ARBA00006279"/>
    </source>
</evidence>
<feature type="transmembrane region" description="Helical" evidence="7">
    <location>
        <begin position="55"/>
        <end position="75"/>
    </location>
</feature>
<feature type="transmembrane region" description="Helical" evidence="7">
    <location>
        <begin position="321"/>
        <end position="341"/>
    </location>
</feature>
<keyword evidence="4 7" id="KW-0812">Transmembrane</keyword>
<evidence type="ECO:0000256" key="7">
    <source>
        <dbReference type="RuleBase" id="RU365065"/>
    </source>
</evidence>
<comment type="subcellular location">
    <subcellularLocation>
        <location evidence="1 7">Membrane</location>
        <topology evidence="1 7">Multi-pass membrane protein</topology>
    </subcellularLocation>
</comment>
<organism evidence="8 9">
    <name type="scientific">Coccomyxa viridis</name>
    <dbReference type="NCBI Taxonomy" id="1274662"/>
    <lineage>
        <taxon>Eukaryota</taxon>
        <taxon>Viridiplantae</taxon>
        <taxon>Chlorophyta</taxon>
        <taxon>core chlorophytes</taxon>
        <taxon>Trebouxiophyceae</taxon>
        <taxon>Trebouxiophyceae incertae sedis</taxon>
        <taxon>Coccomyxaceae</taxon>
        <taxon>Coccomyxa</taxon>
    </lineage>
</organism>
<feature type="transmembrane region" description="Helical" evidence="7">
    <location>
        <begin position="294"/>
        <end position="314"/>
    </location>
</feature>
<dbReference type="GO" id="GO:0005381">
    <property type="term" value="F:iron ion transmembrane transporter activity"/>
    <property type="evidence" value="ECO:0007669"/>
    <property type="project" value="UniProtKB-UniRule"/>
</dbReference>
<sequence length="379" mass="40211">MWEFSIGLILLELHPDSLALVALFGLVDSLAQVLAGPYIGVFIDRTPRLAAATSMYRLQNAAVAVSAFGAFVASYLGLGSFLYWACVLALIFVAAVSSIGCQGSSLSVEREWTKALCQGDSASLAGLNAGMRRIDLTCVIASPIMAGLLMTFGSIRLAIAGILMWNMLAWWPECRLLELAQQLSPVLREQELAAASEEEPKMSVEAVRSFVAKSGEAWAVYRSQAVFPAAVALALLYLSVLSFGLLMTAYLKWRGMLETTLSLYRAAGALAGIGATLCFPGLHAKLGLDGAGAWSIGLQWGSLALTLIMSSALAQPAGMHVLAWGLVASRFGLWAFDLAVSQMLQERVPSEQLGAALLSSIMDTFLTPLLNALLLAAGT</sequence>
<comment type="similarity">
    <text evidence="2 7">Belongs to the ferroportin (FP) (TC 2.A.100) family. SLC40A subfamily.</text>
</comment>
<evidence type="ECO:0000256" key="4">
    <source>
        <dbReference type="ARBA" id="ARBA00022692"/>
    </source>
</evidence>
<evidence type="ECO:0000313" key="8">
    <source>
        <dbReference type="EMBL" id="CAK0739466.1"/>
    </source>
</evidence>
<dbReference type="InterPro" id="IPR009716">
    <property type="entry name" value="Ferroportin-1"/>
</dbReference>
<comment type="function">
    <text evidence="7">May be involved in iron transport and iron homeostasis.</text>
</comment>
<dbReference type="Pfam" id="PF06963">
    <property type="entry name" value="FPN1"/>
    <property type="match status" value="1"/>
</dbReference>
<evidence type="ECO:0000256" key="6">
    <source>
        <dbReference type="ARBA" id="ARBA00023136"/>
    </source>
</evidence>
<evidence type="ECO:0000256" key="3">
    <source>
        <dbReference type="ARBA" id="ARBA00022448"/>
    </source>
</evidence>
<evidence type="ECO:0000256" key="1">
    <source>
        <dbReference type="ARBA" id="ARBA00004141"/>
    </source>
</evidence>
<keyword evidence="3 7" id="KW-0813">Transport</keyword>
<reference evidence="8 9" key="1">
    <citation type="submission" date="2023-10" db="EMBL/GenBank/DDBJ databases">
        <authorList>
            <person name="Maclean D."/>
            <person name="Macfadyen A."/>
        </authorList>
    </citation>
    <scope>NUCLEOTIDE SEQUENCE [LARGE SCALE GENOMIC DNA]</scope>
</reference>
<protein>
    <recommendedName>
        <fullName evidence="7">Solute carrier family 40 member</fullName>
    </recommendedName>
</protein>
<comment type="caution">
    <text evidence="8">The sequence shown here is derived from an EMBL/GenBank/DDBJ whole genome shotgun (WGS) entry which is preliminary data.</text>
</comment>
<evidence type="ECO:0000256" key="5">
    <source>
        <dbReference type="ARBA" id="ARBA00022989"/>
    </source>
</evidence>
<dbReference type="AlphaFoldDB" id="A0AAV1HTV0"/>